<name>A0A8S1JQ86_PARPR</name>
<dbReference type="SMART" id="SM00248">
    <property type="entry name" value="ANK"/>
    <property type="match status" value="2"/>
</dbReference>
<dbReference type="InterPro" id="IPR002110">
    <property type="entry name" value="Ankyrin_rpt"/>
</dbReference>
<dbReference type="PANTHER" id="PTHR24124">
    <property type="entry name" value="ANKYRIN REPEAT FAMILY A"/>
    <property type="match status" value="1"/>
</dbReference>
<keyword evidence="5" id="KW-1185">Reference proteome</keyword>
<proteinExistence type="predicted"/>
<feature type="repeat" description="ANK" evidence="3">
    <location>
        <begin position="312"/>
        <end position="344"/>
    </location>
</feature>
<dbReference type="EMBL" id="CAJJDM010000004">
    <property type="protein sequence ID" value="CAD8044693.1"/>
    <property type="molecule type" value="Genomic_DNA"/>
</dbReference>
<dbReference type="Proteomes" id="UP000688137">
    <property type="component" value="Unassembled WGS sequence"/>
</dbReference>
<reference evidence="4" key="1">
    <citation type="submission" date="2021-01" db="EMBL/GenBank/DDBJ databases">
        <authorList>
            <consortium name="Genoscope - CEA"/>
            <person name="William W."/>
        </authorList>
    </citation>
    <scope>NUCLEOTIDE SEQUENCE</scope>
</reference>
<dbReference type="OMA" id="CSHKVRE"/>
<evidence type="ECO:0000313" key="5">
    <source>
        <dbReference type="Proteomes" id="UP000688137"/>
    </source>
</evidence>
<evidence type="ECO:0000313" key="4">
    <source>
        <dbReference type="EMBL" id="CAD8044693.1"/>
    </source>
</evidence>
<dbReference type="GO" id="GO:0010468">
    <property type="term" value="P:regulation of gene expression"/>
    <property type="evidence" value="ECO:0007669"/>
    <property type="project" value="TreeGrafter"/>
</dbReference>
<accession>A0A8S1JQ86</accession>
<sequence>METHEKYFYYTWKDKPKQSQLCSNDKKVNVLCQYSEQLLQSKQTNSDQKHLAFWQLKRKNSIVEKYSQSQINTTRIKTRRNSVVAGYESQIKTERKSSQTNQISQVSNALTNKKQFQEDYIDELSRRRLSRFLSNYEICNLIHKRSLSRQDNQIYAEDIDKEIVTAQIKSIQNQQIRFQFHQSNKQIIPEKKYDNQINDMVNMKQSTFKSVFQQIQNLTNEQSKKRIPITCHKMLKSRTKLVSCSHKVRERFKNIIKQVLFVAKYKCRVNFWFEYPIKYNNSFYEQIIEGNYDRITFILSQEPYLIHSRNKDGQTPLHIACICNNALLVKLLIKNCSNIEALDNKQLSPLYYAFKSNSNECFKILLNFKAKPWSPPGGKLDQYQMNVVQKNLLMHARLIYIFTIWKIKK</sequence>
<dbReference type="PROSITE" id="PS50088">
    <property type="entry name" value="ANK_REPEAT"/>
    <property type="match status" value="1"/>
</dbReference>
<gene>
    <name evidence="4" type="ORF">PPRIM_AZ9-3.1.T0080259</name>
</gene>
<dbReference type="PROSITE" id="PS50297">
    <property type="entry name" value="ANK_REP_REGION"/>
    <property type="match status" value="1"/>
</dbReference>
<evidence type="ECO:0008006" key="6">
    <source>
        <dbReference type="Google" id="ProtNLM"/>
    </source>
</evidence>
<dbReference type="AlphaFoldDB" id="A0A8S1JQ86"/>
<keyword evidence="1" id="KW-0677">Repeat</keyword>
<protein>
    <recommendedName>
        <fullName evidence="6">Ankyrin repeat protein</fullName>
    </recommendedName>
</protein>
<dbReference type="Pfam" id="PF12796">
    <property type="entry name" value="Ank_2"/>
    <property type="match status" value="1"/>
</dbReference>
<comment type="caution">
    <text evidence="4">The sequence shown here is derived from an EMBL/GenBank/DDBJ whole genome shotgun (WGS) entry which is preliminary data.</text>
</comment>
<dbReference type="GO" id="GO:0005634">
    <property type="term" value="C:nucleus"/>
    <property type="evidence" value="ECO:0007669"/>
    <property type="project" value="TreeGrafter"/>
</dbReference>
<keyword evidence="2 3" id="KW-0040">ANK repeat</keyword>
<organism evidence="4 5">
    <name type="scientific">Paramecium primaurelia</name>
    <dbReference type="NCBI Taxonomy" id="5886"/>
    <lineage>
        <taxon>Eukaryota</taxon>
        <taxon>Sar</taxon>
        <taxon>Alveolata</taxon>
        <taxon>Ciliophora</taxon>
        <taxon>Intramacronucleata</taxon>
        <taxon>Oligohymenophorea</taxon>
        <taxon>Peniculida</taxon>
        <taxon>Parameciidae</taxon>
        <taxon>Paramecium</taxon>
    </lineage>
</organism>
<evidence type="ECO:0000256" key="1">
    <source>
        <dbReference type="ARBA" id="ARBA00022737"/>
    </source>
</evidence>
<dbReference type="PANTHER" id="PTHR24124:SF14">
    <property type="entry name" value="CHROMOSOME UNDETERMINED SCAFFOLD_25, WHOLE GENOME SHOTGUN SEQUENCE"/>
    <property type="match status" value="1"/>
</dbReference>
<evidence type="ECO:0000256" key="3">
    <source>
        <dbReference type="PROSITE-ProRule" id="PRU00023"/>
    </source>
</evidence>
<evidence type="ECO:0000256" key="2">
    <source>
        <dbReference type="ARBA" id="ARBA00023043"/>
    </source>
</evidence>